<dbReference type="GeneID" id="38115629"/>
<proteinExistence type="predicted"/>
<protein>
    <recommendedName>
        <fullName evidence="4">Myb-like domain-containing protein</fullName>
    </recommendedName>
</protein>
<feature type="region of interest" description="Disordered" evidence="1">
    <location>
        <begin position="110"/>
        <end position="137"/>
    </location>
</feature>
<reference evidence="2 3" key="1">
    <citation type="journal article" date="2018" name="IMA Fungus">
        <title>IMA Genome-F 9: Draft genome sequence of Annulohypoxylon stygium, Aspergillus mulundensis, Berkeleyomyces basicola (syn. Thielaviopsis basicola), Ceratocystis smalleyi, two Cercospora beticola strains, Coleophoma cylindrospora, Fusarium fracticaudum, Phialophora cf. hyalina, and Morchella septimelata.</title>
        <authorList>
            <person name="Wingfield B.D."/>
            <person name="Bills G.F."/>
            <person name="Dong Y."/>
            <person name="Huang W."/>
            <person name="Nel W.J."/>
            <person name="Swalarsk-Parry B.S."/>
            <person name="Vaghefi N."/>
            <person name="Wilken P.M."/>
            <person name="An Z."/>
            <person name="de Beer Z.W."/>
            <person name="De Vos L."/>
            <person name="Chen L."/>
            <person name="Duong T.A."/>
            <person name="Gao Y."/>
            <person name="Hammerbacher A."/>
            <person name="Kikkert J.R."/>
            <person name="Li Y."/>
            <person name="Li H."/>
            <person name="Li K."/>
            <person name="Li Q."/>
            <person name="Liu X."/>
            <person name="Ma X."/>
            <person name="Naidoo K."/>
            <person name="Pethybridge S.J."/>
            <person name="Sun J."/>
            <person name="Steenkamp E.T."/>
            <person name="van der Nest M.A."/>
            <person name="van Wyk S."/>
            <person name="Wingfield M.J."/>
            <person name="Xiong C."/>
            <person name="Yue Q."/>
            <person name="Zhang X."/>
        </authorList>
    </citation>
    <scope>NUCLEOTIDE SEQUENCE [LARGE SCALE GENOMIC DNA]</scope>
    <source>
        <strain evidence="2 3">DSM 5745</strain>
    </source>
</reference>
<evidence type="ECO:0008006" key="4">
    <source>
        <dbReference type="Google" id="ProtNLM"/>
    </source>
</evidence>
<evidence type="ECO:0000313" key="3">
    <source>
        <dbReference type="Proteomes" id="UP000256690"/>
    </source>
</evidence>
<keyword evidence="3" id="KW-1185">Reference proteome</keyword>
<dbReference type="OrthoDB" id="3439209at2759"/>
<dbReference type="RefSeq" id="XP_026604755.1">
    <property type="nucleotide sequence ID" value="XM_026747275.1"/>
</dbReference>
<dbReference type="STRING" id="1810919.A0A3D8S5Y3"/>
<gene>
    <name evidence="2" type="ORF">DSM5745_05259</name>
</gene>
<dbReference type="Proteomes" id="UP000256690">
    <property type="component" value="Unassembled WGS sequence"/>
</dbReference>
<dbReference type="EMBL" id="PVWQ01000005">
    <property type="protein sequence ID" value="RDW81702.1"/>
    <property type="molecule type" value="Genomic_DNA"/>
</dbReference>
<accession>A0A3D8S5Y3</accession>
<comment type="caution">
    <text evidence="2">The sequence shown here is derived from an EMBL/GenBank/DDBJ whole genome shotgun (WGS) entry which is preliminary data.</text>
</comment>
<organism evidence="2 3">
    <name type="scientific">Aspergillus mulundensis</name>
    <dbReference type="NCBI Taxonomy" id="1810919"/>
    <lineage>
        <taxon>Eukaryota</taxon>
        <taxon>Fungi</taxon>
        <taxon>Dikarya</taxon>
        <taxon>Ascomycota</taxon>
        <taxon>Pezizomycotina</taxon>
        <taxon>Eurotiomycetes</taxon>
        <taxon>Eurotiomycetidae</taxon>
        <taxon>Eurotiales</taxon>
        <taxon>Aspergillaceae</taxon>
        <taxon>Aspergillus</taxon>
        <taxon>Aspergillus subgen. Nidulantes</taxon>
    </lineage>
</organism>
<evidence type="ECO:0000313" key="2">
    <source>
        <dbReference type="EMBL" id="RDW81702.1"/>
    </source>
</evidence>
<name>A0A3D8S5Y3_9EURO</name>
<sequence length="457" mass="51115">MFRVLAGPDSWRKDMLTECNLLSTSCLAILPDSCAPMSSLSFDTTSTLSQRPETTMECDQLQVGEHVGADERCLITSNGVPNGDLSGQEVQTGREQYSHWHASFPIVEPAKTDRPTSQSSSHWRPQKIDHPSPGNPFALEEFSPNNASVPTPDLVHPIPRHSPYTVTSYFASENVPETLSSFGQTESPLSEDRKCLVRGSDRTSDDLVYFCLLQERQSPGTNSVTTMSDQYTPITNDGTFNNLPLSPWPSVKAQMPCDTQRSNAAQCRGEALWNDARLLGDIDQQQGHLDQFPVTSDVIHGLPSLGPNVETYVQPSSLLDPYDSTCSDLYLNGSTVTQQDHSHIQYSNNTFTYQNNLRPDDATDSFFPAGRFSYQPSHVGRMAPWTSDARNALLIEYKRRGLSYKDIKRIGGFKEAESTLRGRFRTLTKSKEQRVRKPQWHENDVSLWRCRGIGSHC</sequence>
<evidence type="ECO:0000256" key="1">
    <source>
        <dbReference type="SAM" id="MobiDB-lite"/>
    </source>
</evidence>
<dbReference type="AlphaFoldDB" id="A0A3D8S5Y3"/>